<dbReference type="InterPro" id="IPR019775">
    <property type="entry name" value="WD40_repeat_CS"/>
</dbReference>
<dbReference type="PROSITE" id="PS50294">
    <property type="entry name" value="WD_REPEATS_REGION"/>
    <property type="match status" value="3"/>
</dbReference>
<feature type="domain" description="Histone-binding protein RBBP4-like N-terminal" evidence="7">
    <location>
        <begin position="11"/>
        <end position="79"/>
    </location>
</feature>
<dbReference type="Pfam" id="PF12265">
    <property type="entry name" value="CAF1C_H4-bd"/>
    <property type="match status" value="1"/>
</dbReference>
<organism evidence="8 9">
    <name type="scientific">Piedraia hortae CBS 480.64</name>
    <dbReference type="NCBI Taxonomy" id="1314780"/>
    <lineage>
        <taxon>Eukaryota</taxon>
        <taxon>Fungi</taxon>
        <taxon>Dikarya</taxon>
        <taxon>Ascomycota</taxon>
        <taxon>Pezizomycotina</taxon>
        <taxon>Dothideomycetes</taxon>
        <taxon>Dothideomycetidae</taxon>
        <taxon>Capnodiales</taxon>
        <taxon>Piedraiaceae</taxon>
        <taxon>Piedraia</taxon>
    </lineage>
</organism>
<dbReference type="InterPro" id="IPR020472">
    <property type="entry name" value="WD40_PAC1"/>
</dbReference>
<dbReference type="PROSITE" id="PS50082">
    <property type="entry name" value="WD_REPEATS_2"/>
    <property type="match status" value="3"/>
</dbReference>
<dbReference type="Pfam" id="PF00400">
    <property type="entry name" value="WD40"/>
    <property type="match status" value="4"/>
</dbReference>
<comment type="subcellular location">
    <subcellularLocation>
        <location evidence="1">Nucleus</location>
    </subcellularLocation>
</comment>
<evidence type="ECO:0000256" key="5">
    <source>
        <dbReference type="ARBA" id="ARBA00023242"/>
    </source>
</evidence>
<keyword evidence="2 6" id="KW-0853">WD repeat</keyword>
<evidence type="ECO:0000259" key="7">
    <source>
        <dbReference type="Pfam" id="PF12265"/>
    </source>
</evidence>
<evidence type="ECO:0000256" key="6">
    <source>
        <dbReference type="PROSITE-ProRule" id="PRU00221"/>
    </source>
</evidence>
<feature type="repeat" description="WD" evidence="6">
    <location>
        <begin position="166"/>
        <end position="200"/>
    </location>
</feature>
<proteinExistence type="predicted"/>
<dbReference type="PANTHER" id="PTHR22850">
    <property type="entry name" value="WD40 REPEAT FAMILY"/>
    <property type="match status" value="1"/>
</dbReference>
<dbReference type="InterPro" id="IPR015943">
    <property type="entry name" value="WD40/YVTN_repeat-like_dom_sf"/>
</dbReference>
<dbReference type="AlphaFoldDB" id="A0A6A7BYU6"/>
<dbReference type="Proteomes" id="UP000799421">
    <property type="component" value="Unassembled WGS sequence"/>
</dbReference>
<protein>
    <submittedName>
        <fullName evidence="8">Nucleosome remodeling complex, CAF-I subunit</fullName>
    </submittedName>
</protein>
<name>A0A6A7BYU6_9PEZI</name>
<keyword evidence="5" id="KW-0539">Nucleus</keyword>
<evidence type="ECO:0000256" key="3">
    <source>
        <dbReference type="ARBA" id="ARBA00022737"/>
    </source>
</evidence>
<dbReference type="EMBL" id="MU005989">
    <property type="protein sequence ID" value="KAF2859708.1"/>
    <property type="molecule type" value="Genomic_DNA"/>
</dbReference>
<keyword evidence="3" id="KW-0677">Repeat</keyword>
<evidence type="ECO:0000313" key="8">
    <source>
        <dbReference type="EMBL" id="KAF2859708.1"/>
    </source>
</evidence>
<evidence type="ECO:0000256" key="1">
    <source>
        <dbReference type="ARBA" id="ARBA00004123"/>
    </source>
</evidence>
<dbReference type="InterPro" id="IPR036322">
    <property type="entry name" value="WD40_repeat_dom_sf"/>
</dbReference>
<gene>
    <name evidence="8" type="ORF">K470DRAFT_248670</name>
</gene>
<dbReference type="InterPro" id="IPR050459">
    <property type="entry name" value="WD_repeat_RBAP46/RBAP48/MSI1"/>
</dbReference>
<evidence type="ECO:0000313" key="9">
    <source>
        <dbReference type="Proteomes" id="UP000799421"/>
    </source>
</evidence>
<accession>A0A6A7BYU6</accession>
<sequence>MDDEEAKIIAEEYKTWRDNAIPLYDILYSTALKWPTLTTQWLPDVRQVPGKEMRRHRLLLGTHTSNQDRELIQIVHLDIANPKPATVADYDANTEELGGYGASRDPMSWEVVQTIVHPTEVNRARYQPQNPNIIASWASNCNLYIWDRTKHSSNPSSNDAKPQATLSGHTAEGFALDWNSYMEGQLISGSNDSTVKLWDLVVDFTPDNKDIEAQTTYAHHSASVNDVQFHPKFGKELFGSVSDDLSVAFVDMRTSSTDRPAITFENAHSAAINSLAFHPKMESLFATASDDKTVGVFDLRFPSKGRLHTLDGHKQVVTKVEWHPTDSSILASSSDDRRVIIWDMSRVGMEQMPEEAEEGVPELLFMHAGNASKLTDFSWNPNDPWVLCSASDNNVFQVWRPTRHVVDAKPRTFTKETLE</sequence>
<dbReference type="Gene3D" id="2.130.10.10">
    <property type="entry name" value="YVTN repeat-like/Quinoprotein amine dehydrogenase"/>
    <property type="match status" value="1"/>
</dbReference>
<feature type="repeat" description="WD" evidence="6">
    <location>
        <begin position="265"/>
        <end position="300"/>
    </location>
</feature>
<dbReference type="PROSITE" id="PS00678">
    <property type="entry name" value="WD_REPEATS_1"/>
    <property type="match status" value="2"/>
</dbReference>
<dbReference type="PRINTS" id="PR00320">
    <property type="entry name" value="GPROTEINBRPT"/>
</dbReference>
<evidence type="ECO:0000256" key="2">
    <source>
        <dbReference type="ARBA" id="ARBA00022574"/>
    </source>
</evidence>
<dbReference type="OrthoDB" id="427795at2759"/>
<feature type="repeat" description="WD" evidence="6">
    <location>
        <begin position="310"/>
        <end position="345"/>
    </location>
</feature>
<dbReference type="GO" id="GO:0006325">
    <property type="term" value="P:chromatin organization"/>
    <property type="evidence" value="ECO:0007669"/>
    <property type="project" value="UniProtKB-KW"/>
</dbReference>
<dbReference type="GO" id="GO:0005634">
    <property type="term" value="C:nucleus"/>
    <property type="evidence" value="ECO:0007669"/>
    <property type="project" value="UniProtKB-SubCell"/>
</dbReference>
<reference evidence="8" key="1">
    <citation type="journal article" date="2020" name="Stud. Mycol.">
        <title>101 Dothideomycetes genomes: a test case for predicting lifestyles and emergence of pathogens.</title>
        <authorList>
            <person name="Haridas S."/>
            <person name="Albert R."/>
            <person name="Binder M."/>
            <person name="Bloem J."/>
            <person name="Labutti K."/>
            <person name="Salamov A."/>
            <person name="Andreopoulos B."/>
            <person name="Baker S."/>
            <person name="Barry K."/>
            <person name="Bills G."/>
            <person name="Bluhm B."/>
            <person name="Cannon C."/>
            <person name="Castanera R."/>
            <person name="Culley D."/>
            <person name="Daum C."/>
            <person name="Ezra D."/>
            <person name="Gonzalez J."/>
            <person name="Henrissat B."/>
            <person name="Kuo A."/>
            <person name="Liang C."/>
            <person name="Lipzen A."/>
            <person name="Lutzoni F."/>
            <person name="Magnuson J."/>
            <person name="Mondo S."/>
            <person name="Nolan M."/>
            <person name="Ohm R."/>
            <person name="Pangilinan J."/>
            <person name="Park H.-J."/>
            <person name="Ramirez L."/>
            <person name="Alfaro M."/>
            <person name="Sun H."/>
            <person name="Tritt A."/>
            <person name="Yoshinaga Y."/>
            <person name="Zwiers L.-H."/>
            <person name="Turgeon B."/>
            <person name="Goodwin S."/>
            <person name="Spatafora J."/>
            <person name="Crous P."/>
            <person name="Grigoriev I."/>
        </authorList>
    </citation>
    <scope>NUCLEOTIDE SEQUENCE</scope>
    <source>
        <strain evidence="8">CBS 480.64</strain>
    </source>
</reference>
<dbReference type="SUPFAM" id="SSF50978">
    <property type="entry name" value="WD40 repeat-like"/>
    <property type="match status" value="1"/>
</dbReference>
<keyword evidence="4" id="KW-0156">Chromatin regulator</keyword>
<evidence type="ECO:0000256" key="4">
    <source>
        <dbReference type="ARBA" id="ARBA00022853"/>
    </source>
</evidence>
<dbReference type="SMART" id="SM00320">
    <property type="entry name" value="WD40"/>
    <property type="match status" value="6"/>
</dbReference>
<keyword evidence="9" id="KW-1185">Reference proteome</keyword>
<dbReference type="InterPro" id="IPR001680">
    <property type="entry name" value="WD40_rpt"/>
</dbReference>
<dbReference type="InterPro" id="IPR022052">
    <property type="entry name" value="Histone-bd_RBBP4-like_N"/>
</dbReference>